<dbReference type="SUPFAM" id="SSF47226">
    <property type="entry name" value="Histidine-containing phosphotransfer domain, HPT domain"/>
    <property type="match status" value="1"/>
</dbReference>
<dbReference type="PANTHER" id="PTHR45339:SF1">
    <property type="entry name" value="HYBRID SIGNAL TRANSDUCTION HISTIDINE KINASE J"/>
    <property type="match status" value="1"/>
</dbReference>
<evidence type="ECO:0000256" key="3">
    <source>
        <dbReference type="ARBA" id="ARBA00012438"/>
    </source>
</evidence>
<dbReference type="PANTHER" id="PTHR45339">
    <property type="entry name" value="HYBRID SIGNAL TRANSDUCTION HISTIDINE KINASE J"/>
    <property type="match status" value="1"/>
</dbReference>
<dbReference type="Pfam" id="PF00989">
    <property type="entry name" value="PAS"/>
    <property type="match status" value="1"/>
</dbReference>
<evidence type="ECO:0000256" key="8">
    <source>
        <dbReference type="ARBA" id="ARBA00022840"/>
    </source>
</evidence>
<dbReference type="InterPro" id="IPR005467">
    <property type="entry name" value="His_kinase_dom"/>
</dbReference>
<comment type="catalytic activity">
    <reaction evidence="1">
        <text>ATP + protein L-histidine = ADP + protein N-phospho-L-histidine.</text>
        <dbReference type="EC" id="2.7.13.3"/>
    </reaction>
</comment>
<dbReference type="InterPro" id="IPR036641">
    <property type="entry name" value="HPT_dom_sf"/>
</dbReference>
<dbReference type="SUPFAM" id="SSF47384">
    <property type="entry name" value="Homodimeric domain of signal transducing histidine kinase"/>
    <property type="match status" value="1"/>
</dbReference>
<evidence type="ECO:0000256" key="9">
    <source>
        <dbReference type="ARBA" id="ARBA00022989"/>
    </source>
</evidence>
<feature type="domain" description="Response regulatory" evidence="15">
    <location>
        <begin position="697"/>
        <end position="813"/>
    </location>
</feature>
<dbReference type="PROSITE" id="PS50112">
    <property type="entry name" value="PAS"/>
    <property type="match status" value="1"/>
</dbReference>
<protein>
    <recommendedName>
        <fullName evidence="3">histidine kinase</fullName>
        <ecNumber evidence="3">2.7.13.3</ecNumber>
    </recommendedName>
</protein>
<dbReference type="InterPro" id="IPR035965">
    <property type="entry name" value="PAS-like_dom_sf"/>
</dbReference>
<feature type="domain" description="PAS" evidence="16">
    <location>
        <begin position="161"/>
        <end position="231"/>
    </location>
</feature>
<keyword evidence="19" id="KW-1185">Reference proteome</keyword>
<dbReference type="InterPro" id="IPR008207">
    <property type="entry name" value="Sig_transdc_His_kin_Hpt_dom"/>
</dbReference>
<keyword evidence="6" id="KW-0812">Transmembrane</keyword>
<evidence type="ECO:0000256" key="11">
    <source>
        <dbReference type="ARBA" id="ARBA00023136"/>
    </source>
</evidence>
<dbReference type="Gene3D" id="1.10.287.130">
    <property type="match status" value="1"/>
</dbReference>
<feature type="modified residue" description="Phosphohistidine" evidence="12">
    <location>
        <position position="895"/>
    </location>
</feature>
<dbReference type="InterPro" id="IPR004358">
    <property type="entry name" value="Sig_transdc_His_kin-like_C"/>
</dbReference>
<dbReference type="CDD" id="cd17546">
    <property type="entry name" value="REC_hyHK_CKI1_RcsC-like"/>
    <property type="match status" value="2"/>
</dbReference>
<gene>
    <name evidence="18" type="ORF">GCM10007320_52230</name>
</gene>
<dbReference type="InterPro" id="IPR003661">
    <property type="entry name" value="HisK_dim/P_dom"/>
</dbReference>
<dbReference type="SUPFAM" id="SSF55785">
    <property type="entry name" value="PYP-like sensor domain (PAS domain)"/>
    <property type="match status" value="1"/>
</dbReference>
<keyword evidence="8" id="KW-0067">ATP-binding</keyword>
<evidence type="ECO:0000256" key="5">
    <source>
        <dbReference type="ARBA" id="ARBA00022553"/>
    </source>
</evidence>
<feature type="domain" description="Response regulatory" evidence="15">
    <location>
        <begin position="546"/>
        <end position="667"/>
    </location>
</feature>
<dbReference type="InterPro" id="IPR011006">
    <property type="entry name" value="CheY-like_superfamily"/>
</dbReference>
<dbReference type="Pfam" id="PF02518">
    <property type="entry name" value="HATPase_c"/>
    <property type="match status" value="1"/>
</dbReference>
<comment type="subcellular location">
    <subcellularLocation>
        <location evidence="2">Cell membrane</location>
        <topology evidence="2">Multi-pass membrane protein</topology>
    </subcellularLocation>
</comment>
<keyword evidence="4" id="KW-1003">Cell membrane</keyword>
<dbReference type="InterPro" id="IPR000014">
    <property type="entry name" value="PAS"/>
</dbReference>
<dbReference type="Pfam" id="PF00072">
    <property type="entry name" value="Response_reg"/>
    <property type="match status" value="2"/>
</dbReference>
<sequence length="1033" mass="110738">MPGLSARQHAAAGHGLLGSIDMSDEGQGLHGARARLRQLLQALQEPADQLDLLVTAISYAMRALVAQRANRLDVGLDGDLLWLQTEGVQELPSLGGLLHAVRSAQGWRLQVRLTGAARPPWTALQQIVQRRNRAQLIDDLTRHQASLEREIERRTQALSSSELRSRTVIEGAPLAVVLIDQQGRVTDWNAVAEQTFGHPARQAMGRLLQSLVQLEGDPTLAGILARGLDEEARRLTAGRFWDLTALREDGSRIPVEVGMTVFPMEQVWHGTLFARDSSERKQAETAMQAAKQAAESAAQMKSDFLANMSHEIRTPMNAILGMSHLVLKADLAPRQREYVSKIQQSGQHLLAIINDILDFSKVEADKMVVESVDFELDHLLDNVATLVADKAAAKGLELVFDVGRDVPTALIGDPLRLGQVLVNYASNAIKFTETGGIDVVVRVRQRLAGQVLLHFAVRDTGIGLAEDQQQRLFQSFQQADTSTTRKYGGTGLGLAICKKLALLMGGEVGVTSKPGQGSTFWFTARLGLAQGKPRALSLSAKLRGLRVLVVDDNDSARTVLRTLLEAMMFEVDDAAGGAEALAMLRQGVDGGRPYELVYLDWQMPGMDGFETAQRIRALQLPGTLHMVMVTAYGREELLARAASCGIADVLMKPVNASSLLDCTMRVLADGSEALPASAARPASAPAAQALDSLRGAHVLLVEDNDLNQEVALGLLEDMGVRVDVADNGAIALDMVQRRAYDLVLMDMQMPVMDGITATLAIRALENFVAPPIVAMTANAMQGDRDRCAAAGMVDFVSKPIEPDELERALLRWIAPDAGRAARAAAAPHAEPAHAPAAPLQIEGLNTAAGLRRTLGKTDLYLNLLRKFEQGQQDVPAQIRSALDAGDMALAQRLAHTLKGVAGNIGAEALQAAAAALEHAIRAQHPRTELAGLLAATEQPLRALLQALAPVLRPAGADAAAVATAPADTQQFKRIGGELRALLASDDAAALDLLEQHRGLLQQVLGADFDTLAQAAADFDFGQALELLDGALAA</sequence>
<evidence type="ECO:0000256" key="12">
    <source>
        <dbReference type="PROSITE-ProRule" id="PRU00110"/>
    </source>
</evidence>
<dbReference type="Proteomes" id="UP000626210">
    <property type="component" value="Unassembled WGS sequence"/>
</dbReference>
<dbReference type="EC" id="2.7.13.3" evidence="3"/>
<evidence type="ECO:0000313" key="18">
    <source>
        <dbReference type="EMBL" id="GHC97443.1"/>
    </source>
</evidence>
<evidence type="ECO:0000259" key="17">
    <source>
        <dbReference type="PROSITE" id="PS50894"/>
    </source>
</evidence>
<dbReference type="PRINTS" id="PR00344">
    <property type="entry name" value="BCTRLSENSOR"/>
</dbReference>
<dbReference type="InterPro" id="IPR013767">
    <property type="entry name" value="PAS_fold"/>
</dbReference>
<proteinExistence type="predicted"/>
<evidence type="ECO:0000259" key="16">
    <source>
        <dbReference type="PROSITE" id="PS50112"/>
    </source>
</evidence>
<dbReference type="SMART" id="SM00448">
    <property type="entry name" value="REC"/>
    <property type="match status" value="2"/>
</dbReference>
<dbReference type="InterPro" id="IPR036890">
    <property type="entry name" value="HATPase_C_sf"/>
</dbReference>
<dbReference type="InterPro" id="IPR001789">
    <property type="entry name" value="Sig_transdc_resp-reg_receiver"/>
</dbReference>
<evidence type="ECO:0000256" key="6">
    <source>
        <dbReference type="ARBA" id="ARBA00022692"/>
    </source>
</evidence>
<feature type="domain" description="Histidine kinase" evidence="14">
    <location>
        <begin position="307"/>
        <end position="528"/>
    </location>
</feature>
<dbReference type="Gene3D" id="3.30.565.10">
    <property type="entry name" value="Histidine kinase-like ATPase, C-terminal domain"/>
    <property type="match status" value="1"/>
</dbReference>
<dbReference type="SUPFAM" id="SSF52172">
    <property type="entry name" value="CheY-like"/>
    <property type="match status" value="2"/>
</dbReference>
<dbReference type="PROSITE" id="PS50110">
    <property type="entry name" value="RESPONSE_REGULATORY"/>
    <property type="match status" value="2"/>
</dbReference>
<feature type="modified residue" description="4-aspartylphosphate" evidence="13">
    <location>
        <position position="600"/>
    </location>
</feature>
<dbReference type="InterPro" id="IPR036097">
    <property type="entry name" value="HisK_dim/P_sf"/>
</dbReference>
<keyword evidence="9" id="KW-1133">Transmembrane helix</keyword>
<evidence type="ECO:0000259" key="14">
    <source>
        <dbReference type="PROSITE" id="PS50109"/>
    </source>
</evidence>
<comment type="caution">
    <text evidence="18">The sequence shown here is derived from an EMBL/GenBank/DDBJ whole genome shotgun (WGS) entry which is preliminary data.</text>
</comment>
<keyword evidence="5 13" id="KW-0597">Phosphoprotein</keyword>
<evidence type="ECO:0000313" key="19">
    <source>
        <dbReference type="Proteomes" id="UP000626210"/>
    </source>
</evidence>
<evidence type="ECO:0000256" key="13">
    <source>
        <dbReference type="PROSITE-ProRule" id="PRU00169"/>
    </source>
</evidence>
<dbReference type="SMART" id="SM00073">
    <property type="entry name" value="HPT"/>
    <property type="match status" value="1"/>
</dbReference>
<dbReference type="CDD" id="cd00130">
    <property type="entry name" value="PAS"/>
    <property type="match status" value="1"/>
</dbReference>
<dbReference type="Gene3D" id="1.20.120.160">
    <property type="entry name" value="HPT domain"/>
    <property type="match status" value="1"/>
</dbReference>
<organism evidence="18 19">
    <name type="scientific">Pseudorhodoferax aquiterrae</name>
    <dbReference type="NCBI Taxonomy" id="747304"/>
    <lineage>
        <taxon>Bacteria</taxon>
        <taxon>Pseudomonadati</taxon>
        <taxon>Pseudomonadota</taxon>
        <taxon>Betaproteobacteria</taxon>
        <taxon>Burkholderiales</taxon>
        <taxon>Comamonadaceae</taxon>
    </lineage>
</organism>
<evidence type="ECO:0000256" key="4">
    <source>
        <dbReference type="ARBA" id="ARBA00022475"/>
    </source>
</evidence>
<feature type="domain" description="HPt" evidence="17">
    <location>
        <begin position="856"/>
        <end position="947"/>
    </location>
</feature>
<keyword evidence="11" id="KW-0472">Membrane</keyword>
<dbReference type="NCBIfam" id="TIGR00229">
    <property type="entry name" value="sensory_box"/>
    <property type="match status" value="1"/>
</dbReference>
<dbReference type="RefSeq" id="WP_189689810.1">
    <property type="nucleotide sequence ID" value="NZ_BMYK01000024.1"/>
</dbReference>
<reference evidence="19" key="1">
    <citation type="journal article" date="2019" name="Int. J. Syst. Evol. Microbiol.">
        <title>The Global Catalogue of Microorganisms (GCM) 10K type strain sequencing project: providing services to taxonomists for standard genome sequencing and annotation.</title>
        <authorList>
            <consortium name="The Broad Institute Genomics Platform"/>
            <consortium name="The Broad Institute Genome Sequencing Center for Infectious Disease"/>
            <person name="Wu L."/>
            <person name="Ma J."/>
        </authorList>
    </citation>
    <scope>NUCLEOTIDE SEQUENCE [LARGE SCALE GENOMIC DNA]</scope>
    <source>
        <strain evidence="19">KCTC 23314</strain>
    </source>
</reference>
<feature type="modified residue" description="4-aspartylphosphate" evidence="13">
    <location>
        <position position="746"/>
    </location>
</feature>
<evidence type="ECO:0000256" key="7">
    <source>
        <dbReference type="ARBA" id="ARBA00022741"/>
    </source>
</evidence>
<dbReference type="SMART" id="SM00387">
    <property type="entry name" value="HATPase_c"/>
    <property type="match status" value="1"/>
</dbReference>
<dbReference type="InterPro" id="IPR003594">
    <property type="entry name" value="HATPase_dom"/>
</dbReference>
<keyword evidence="7" id="KW-0547">Nucleotide-binding</keyword>
<evidence type="ECO:0000256" key="1">
    <source>
        <dbReference type="ARBA" id="ARBA00000085"/>
    </source>
</evidence>
<evidence type="ECO:0000259" key="15">
    <source>
        <dbReference type="PROSITE" id="PS50110"/>
    </source>
</evidence>
<dbReference type="Pfam" id="PF00512">
    <property type="entry name" value="HisKA"/>
    <property type="match status" value="1"/>
</dbReference>
<dbReference type="CDD" id="cd00082">
    <property type="entry name" value="HisKA"/>
    <property type="match status" value="1"/>
</dbReference>
<dbReference type="SMART" id="SM00091">
    <property type="entry name" value="PAS"/>
    <property type="match status" value="1"/>
</dbReference>
<dbReference type="SMART" id="SM00388">
    <property type="entry name" value="HisKA"/>
    <property type="match status" value="1"/>
</dbReference>
<evidence type="ECO:0000256" key="10">
    <source>
        <dbReference type="ARBA" id="ARBA00023012"/>
    </source>
</evidence>
<dbReference type="SUPFAM" id="SSF55874">
    <property type="entry name" value="ATPase domain of HSP90 chaperone/DNA topoisomerase II/histidine kinase"/>
    <property type="match status" value="1"/>
</dbReference>
<dbReference type="Gene3D" id="3.30.450.20">
    <property type="entry name" value="PAS domain"/>
    <property type="match status" value="1"/>
</dbReference>
<dbReference type="EMBL" id="BMYK01000024">
    <property type="protein sequence ID" value="GHC97443.1"/>
    <property type="molecule type" value="Genomic_DNA"/>
</dbReference>
<evidence type="ECO:0000256" key="2">
    <source>
        <dbReference type="ARBA" id="ARBA00004651"/>
    </source>
</evidence>
<name>A0ABQ3G8M5_9BURK</name>
<dbReference type="PROSITE" id="PS50894">
    <property type="entry name" value="HPT"/>
    <property type="match status" value="1"/>
</dbReference>
<keyword evidence="10" id="KW-0902">Two-component regulatory system</keyword>
<dbReference type="Pfam" id="PF01627">
    <property type="entry name" value="Hpt"/>
    <property type="match status" value="1"/>
</dbReference>
<accession>A0ABQ3G8M5</accession>
<dbReference type="CDD" id="cd16922">
    <property type="entry name" value="HATPase_EvgS-ArcB-TorS-like"/>
    <property type="match status" value="1"/>
</dbReference>
<dbReference type="Gene3D" id="3.40.50.2300">
    <property type="match status" value="2"/>
</dbReference>
<dbReference type="PROSITE" id="PS50109">
    <property type="entry name" value="HIS_KIN"/>
    <property type="match status" value="1"/>
</dbReference>